<dbReference type="OrthoDB" id="2796951at2759"/>
<dbReference type="EMBL" id="JH687552">
    <property type="protein sequence ID" value="EIN04939.1"/>
    <property type="molecule type" value="Genomic_DNA"/>
</dbReference>
<organism evidence="3 4">
    <name type="scientific">Punctularia strigosozonata (strain HHB-11173)</name>
    <name type="common">White-rot fungus</name>
    <dbReference type="NCBI Taxonomy" id="741275"/>
    <lineage>
        <taxon>Eukaryota</taxon>
        <taxon>Fungi</taxon>
        <taxon>Dikarya</taxon>
        <taxon>Basidiomycota</taxon>
        <taxon>Agaricomycotina</taxon>
        <taxon>Agaricomycetes</taxon>
        <taxon>Corticiales</taxon>
        <taxon>Punctulariaceae</taxon>
        <taxon>Punctularia</taxon>
    </lineage>
</organism>
<name>R7S4X3_PUNST</name>
<reference evidence="4" key="1">
    <citation type="journal article" date="2012" name="Science">
        <title>The Paleozoic origin of enzymatic lignin decomposition reconstructed from 31 fungal genomes.</title>
        <authorList>
            <person name="Floudas D."/>
            <person name="Binder M."/>
            <person name="Riley R."/>
            <person name="Barry K."/>
            <person name="Blanchette R.A."/>
            <person name="Henrissat B."/>
            <person name="Martinez A.T."/>
            <person name="Otillar R."/>
            <person name="Spatafora J.W."/>
            <person name="Yadav J.S."/>
            <person name="Aerts A."/>
            <person name="Benoit I."/>
            <person name="Boyd A."/>
            <person name="Carlson A."/>
            <person name="Copeland A."/>
            <person name="Coutinho P.M."/>
            <person name="de Vries R.P."/>
            <person name="Ferreira P."/>
            <person name="Findley K."/>
            <person name="Foster B."/>
            <person name="Gaskell J."/>
            <person name="Glotzer D."/>
            <person name="Gorecki P."/>
            <person name="Heitman J."/>
            <person name="Hesse C."/>
            <person name="Hori C."/>
            <person name="Igarashi K."/>
            <person name="Jurgens J.A."/>
            <person name="Kallen N."/>
            <person name="Kersten P."/>
            <person name="Kohler A."/>
            <person name="Kuees U."/>
            <person name="Kumar T.K.A."/>
            <person name="Kuo A."/>
            <person name="LaButti K."/>
            <person name="Larrondo L.F."/>
            <person name="Lindquist E."/>
            <person name="Ling A."/>
            <person name="Lombard V."/>
            <person name="Lucas S."/>
            <person name="Lundell T."/>
            <person name="Martin R."/>
            <person name="McLaughlin D.J."/>
            <person name="Morgenstern I."/>
            <person name="Morin E."/>
            <person name="Murat C."/>
            <person name="Nagy L.G."/>
            <person name="Nolan M."/>
            <person name="Ohm R.A."/>
            <person name="Patyshakuliyeva A."/>
            <person name="Rokas A."/>
            <person name="Ruiz-Duenas F.J."/>
            <person name="Sabat G."/>
            <person name="Salamov A."/>
            <person name="Samejima M."/>
            <person name="Schmutz J."/>
            <person name="Slot J.C."/>
            <person name="St John F."/>
            <person name="Stenlid J."/>
            <person name="Sun H."/>
            <person name="Sun S."/>
            <person name="Syed K."/>
            <person name="Tsang A."/>
            <person name="Wiebenga A."/>
            <person name="Young D."/>
            <person name="Pisabarro A."/>
            <person name="Eastwood D.C."/>
            <person name="Martin F."/>
            <person name="Cullen D."/>
            <person name="Grigoriev I.V."/>
            <person name="Hibbett D.S."/>
        </authorList>
    </citation>
    <scope>NUCLEOTIDE SEQUENCE [LARGE SCALE GENOMIC DNA]</scope>
    <source>
        <strain evidence="4">HHB-11173 SS5</strain>
    </source>
</reference>
<keyword evidence="4" id="KW-1185">Reference proteome</keyword>
<dbReference type="KEGG" id="psq:PUNSTDRAFT_75498"/>
<dbReference type="RefSeq" id="XP_007387862.1">
    <property type="nucleotide sequence ID" value="XM_007387800.1"/>
</dbReference>
<dbReference type="GeneID" id="18885585"/>
<dbReference type="Proteomes" id="UP000054196">
    <property type="component" value="Unassembled WGS sequence"/>
</dbReference>
<evidence type="ECO:0000313" key="4">
    <source>
        <dbReference type="Proteomes" id="UP000054196"/>
    </source>
</evidence>
<dbReference type="InterPro" id="IPR052974">
    <property type="entry name" value="GH79_Enzymes"/>
</dbReference>
<sequence>MRAVTFTALISGAAAATTTVSVVVPTYAPAGAPTVSPGLISYSIEQDRWTDWVGTTSPNQFFFNVLDNVKQITGHAPWLRVGADSEDHTVFDPSVPFEEAVFPAISTTVPYPEATNITVGNGFYQAIAHVPSGTQVIFGLNLGLNNVTNAIDEANSIRAVFNSPPVKAAGITLDFLEIGNEADLYKNNGLRNSSYSPANYVADWTAIATNVTNDLHLTPSGPGPKFVGAAFAGSSHTTGSFSPQAIFADGILNTAPGKVIKTISQHHYSGSFCSGNGGLLQDLMTKATIRSNLTEYNADIAAVHAQGLSYILGETNSYACHGAPNVSNTAGAALWLLDYSLYASQIGIERLHIHNGIGYKYNLVQPVALNRSILDGSPLLEPLLPHVQPAYYAQIIAAEALGRSGRTRVAELNVSSPTLAGYAFYEGAVIKRAVFINSKAFFATSTTRNVAHVDLTGLSASKTAIVKRLTIQHADDAGGLTWGGQTYETRDGRVGGTLSLQTVKVGEGVDIQDTEVVLLSFA</sequence>
<dbReference type="InterPro" id="IPR031728">
    <property type="entry name" value="GlcAase_C"/>
</dbReference>
<dbReference type="AlphaFoldDB" id="R7S4X3"/>
<evidence type="ECO:0000313" key="3">
    <source>
        <dbReference type="EMBL" id="EIN04939.1"/>
    </source>
</evidence>
<proteinExistence type="predicted"/>
<dbReference type="InterPro" id="IPR017853">
    <property type="entry name" value="GH"/>
</dbReference>
<dbReference type="eggNOG" id="ENOG502QW09">
    <property type="taxonomic scope" value="Eukaryota"/>
</dbReference>
<protein>
    <submittedName>
        <fullName evidence="3">Glycoside hydrolase family 79 protein</fullName>
    </submittedName>
</protein>
<keyword evidence="1" id="KW-0732">Signal</keyword>
<evidence type="ECO:0000256" key="1">
    <source>
        <dbReference type="SAM" id="SignalP"/>
    </source>
</evidence>
<feature type="signal peptide" evidence="1">
    <location>
        <begin position="1"/>
        <end position="15"/>
    </location>
</feature>
<evidence type="ECO:0000259" key="2">
    <source>
        <dbReference type="Pfam" id="PF16862"/>
    </source>
</evidence>
<dbReference type="Pfam" id="PF16862">
    <property type="entry name" value="Glyco_hydro_79C"/>
    <property type="match status" value="1"/>
</dbReference>
<accession>R7S4X3</accession>
<dbReference type="GO" id="GO:0016787">
    <property type="term" value="F:hydrolase activity"/>
    <property type="evidence" value="ECO:0007669"/>
    <property type="project" value="UniProtKB-KW"/>
</dbReference>
<dbReference type="PANTHER" id="PTHR36183:SF2">
    <property type="entry name" value="BETA-GLUCURONIDASE C-TERMINAL DOMAIN-CONTAINING PROTEIN"/>
    <property type="match status" value="1"/>
</dbReference>
<dbReference type="SUPFAM" id="SSF51445">
    <property type="entry name" value="(Trans)glycosidases"/>
    <property type="match status" value="1"/>
</dbReference>
<dbReference type="Gene3D" id="3.20.20.80">
    <property type="entry name" value="Glycosidases"/>
    <property type="match status" value="1"/>
</dbReference>
<keyword evidence="3" id="KW-0378">Hydrolase</keyword>
<dbReference type="HOGENOM" id="CLU_022148_2_0_1"/>
<feature type="domain" description="Beta-glucuronidase C-terminal" evidence="2">
    <location>
        <begin position="421"/>
        <end position="518"/>
    </location>
</feature>
<feature type="chain" id="PRO_5012113305" evidence="1">
    <location>
        <begin position="16"/>
        <end position="522"/>
    </location>
</feature>
<dbReference type="PANTHER" id="PTHR36183">
    <property type="entry name" value="BETA-GLUCURONIDASE"/>
    <property type="match status" value="1"/>
</dbReference>
<gene>
    <name evidence="3" type="ORF">PUNSTDRAFT_75498</name>
</gene>
<dbReference type="OMA" id="RWVDWAG"/>